<gene>
    <name evidence="2" type="ORF">A4X13_0g5791</name>
</gene>
<feature type="compositionally biased region" description="Low complexity" evidence="1">
    <location>
        <begin position="1"/>
        <end position="10"/>
    </location>
</feature>
<comment type="caution">
    <text evidence="2">The sequence shown here is derived from an EMBL/GenBank/DDBJ whole genome shotgun (WGS) entry which is preliminary data.</text>
</comment>
<feature type="compositionally biased region" description="Basic and acidic residues" evidence="1">
    <location>
        <begin position="21"/>
        <end position="30"/>
    </location>
</feature>
<reference evidence="2" key="1">
    <citation type="submission" date="2016-04" db="EMBL/GenBank/DDBJ databases">
        <authorList>
            <person name="Nguyen H.D."/>
            <person name="Samba Siva P."/>
            <person name="Cullis J."/>
            <person name="Levesque C.A."/>
            <person name="Hambleton S."/>
        </authorList>
    </citation>
    <scope>NUCLEOTIDE SEQUENCE</scope>
    <source>
        <strain evidence="2">DAOMC 236416</strain>
    </source>
</reference>
<evidence type="ECO:0000313" key="3">
    <source>
        <dbReference type="Proteomes" id="UP000077521"/>
    </source>
</evidence>
<accession>A0A177TKS4</accession>
<feature type="region of interest" description="Disordered" evidence="1">
    <location>
        <begin position="1"/>
        <end position="76"/>
    </location>
</feature>
<proteinExistence type="predicted"/>
<feature type="compositionally biased region" description="Low complexity" evidence="1">
    <location>
        <begin position="33"/>
        <end position="56"/>
    </location>
</feature>
<sequence length="500" mass="54042">MAPGSSSRGSSRGRGRGRSHPVGDEFKEKSTPAARAQHLFQQQQQQQRSALISHQQAIQQATQSLSSPSSSDPQIPLSTLIKSLSSSSSSDTAAAKIDLRRAMSLAKALHRSHKATIPSLQDITKLTLTEHVNWPASDPEMKGKIGATELNKAVAACRRAASEIEASPSQGAGPSTTTTTSPTKGYSWEGKREANDLESHLESKSHSTKRRKISQAEERLSREWGNPLLPLDSQGDPVRSSSSQAAGVVDVGEELDSGSSAPLPTFEIPCVVDEDLLKGRTALVNRAPVMTLWTTILLERMGFQRREVLSLAQCYVSTTSTARAVNLGLAPSSDRDKASAAGPKQPHFVLMGVKLPVLQLKQRTSSGEVGEYRAIYDGQVVEPQKAFDYIFRSFYQTLQYVYGALVLLADSYLDPTGQDTDADELHAAAWDLYCDFRPETGGEWGKRARVSCDVILGLRKGVKGVVKKLEEGEKIDGTVKVKVEEKGTSNVKTEPADGGA</sequence>
<name>A0A177TKS4_9BASI</name>
<evidence type="ECO:0000313" key="2">
    <source>
        <dbReference type="EMBL" id="KAE8246443.1"/>
    </source>
</evidence>
<protein>
    <submittedName>
        <fullName evidence="2">Uncharacterized protein</fullName>
    </submittedName>
</protein>
<feature type="region of interest" description="Disordered" evidence="1">
    <location>
        <begin position="161"/>
        <end position="246"/>
    </location>
</feature>
<dbReference type="AlphaFoldDB" id="A0A177TKS4"/>
<feature type="compositionally biased region" description="Low complexity" evidence="1">
    <location>
        <begin position="174"/>
        <end position="183"/>
    </location>
</feature>
<feature type="compositionally biased region" description="Basic and acidic residues" evidence="1">
    <location>
        <begin position="189"/>
        <end position="205"/>
    </location>
</feature>
<dbReference type="Proteomes" id="UP000077521">
    <property type="component" value="Unassembled WGS sequence"/>
</dbReference>
<keyword evidence="3" id="KW-1185">Reference proteome</keyword>
<dbReference type="EMBL" id="LWDF02000482">
    <property type="protein sequence ID" value="KAE8246443.1"/>
    <property type="molecule type" value="Genomic_DNA"/>
</dbReference>
<reference evidence="2" key="2">
    <citation type="journal article" date="2019" name="IMA Fungus">
        <title>Genome sequencing and comparison of five Tilletia species to identify candidate genes for the detection of regulated species infecting wheat.</title>
        <authorList>
            <person name="Nguyen H.D.T."/>
            <person name="Sultana T."/>
            <person name="Kesanakurti P."/>
            <person name="Hambleton S."/>
        </authorList>
    </citation>
    <scope>NUCLEOTIDE SEQUENCE</scope>
    <source>
        <strain evidence="2">DAOMC 236416</strain>
    </source>
</reference>
<evidence type="ECO:0000256" key="1">
    <source>
        <dbReference type="SAM" id="MobiDB-lite"/>
    </source>
</evidence>
<feature type="compositionally biased region" description="Low complexity" evidence="1">
    <location>
        <begin position="63"/>
        <end position="76"/>
    </location>
</feature>
<organism evidence="2 3">
    <name type="scientific">Tilletia indica</name>
    <dbReference type="NCBI Taxonomy" id="43049"/>
    <lineage>
        <taxon>Eukaryota</taxon>
        <taxon>Fungi</taxon>
        <taxon>Dikarya</taxon>
        <taxon>Basidiomycota</taxon>
        <taxon>Ustilaginomycotina</taxon>
        <taxon>Exobasidiomycetes</taxon>
        <taxon>Tilletiales</taxon>
        <taxon>Tilletiaceae</taxon>
        <taxon>Tilletia</taxon>
    </lineage>
</organism>